<evidence type="ECO:0000256" key="1">
    <source>
        <dbReference type="ARBA" id="ARBA00022598"/>
    </source>
</evidence>
<dbReference type="GO" id="GO:0005524">
    <property type="term" value="F:ATP binding"/>
    <property type="evidence" value="ECO:0007669"/>
    <property type="project" value="UniProtKB-UniRule"/>
</dbReference>
<dbReference type="GO" id="GO:0006400">
    <property type="term" value="P:tRNA modification"/>
    <property type="evidence" value="ECO:0007669"/>
    <property type="project" value="UniProtKB-UniRule"/>
</dbReference>
<dbReference type="PANTHER" id="PTHR43033:SF1">
    <property type="entry name" value="TRNA(ILE)-LYSIDINE SYNTHASE-RELATED"/>
    <property type="match status" value="1"/>
</dbReference>
<dbReference type="KEGG" id="bex:A11Q_1374"/>
<organism evidence="8 9">
    <name type="scientific">Pseudobdellovibrio exovorus JSS</name>
    <dbReference type="NCBI Taxonomy" id="1184267"/>
    <lineage>
        <taxon>Bacteria</taxon>
        <taxon>Pseudomonadati</taxon>
        <taxon>Bdellovibrionota</taxon>
        <taxon>Bdellovibrionia</taxon>
        <taxon>Bdellovibrionales</taxon>
        <taxon>Pseudobdellovibrionaceae</taxon>
        <taxon>Pseudobdellovibrio</taxon>
    </lineage>
</organism>
<name>M4VAU3_9BACT</name>
<dbReference type="InterPro" id="IPR012795">
    <property type="entry name" value="tRNA_Ile_lys_synt_N"/>
</dbReference>
<dbReference type="RefSeq" id="WP_015470080.1">
    <property type="nucleotide sequence ID" value="NC_020813.1"/>
</dbReference>
<dbReference type="OrthoDB" id="5291026at2"/>
<comment type="catalytic activity">
    <reaction evidence="5 6">
        <text>cytidine(34) in tRNA(Ile2) + L-lysine + ATP = lysidine(34) in tRNA(Ile2) + AMP + diphosphate + H(+)</text>
        <dbReference type="Rhea" id="RHEA:43744"/>
        <dbReference type="Rhea" id="RHEA-COMP:10625"/>
        <dbReference type="Rhea" id="RHEA-COMP:10670"/>
        <dbReference type="ChEBI" id="CHEBI:15378"/>
        <dbReference type="ChEBI" id="CHEBI:30616"/>
        <dbReference type="ChEBI" id="CHEBI:32551"/>
        <dbReference type="ChEBI" id="CHEBI:33019"/>
        <dbReference type="ChEBI" id="CHEBI:82748"/>
        <dbReference type="ChEBI" id="CHEBI:83665"/>
        <dbReference type="ChEBI" id="CHEBI:456215"/>
        <dbReference type="EC" id="6.3.4.19"/>
    </reaction>
</comment>
<keyword evidence="2 6" id="KW-0819">tRNA processing</keyword>
<keyword evidence="3 6" id="KW-0547">Nucleotide-binding</keyword>
<dbReference type="EC" id="6.3.4.19" evidence="6"/>
<dbReference type="InterPro" id="IPR014729">
    <property type="entry name" value="Rossmann-like_a/b/a_fold"/>
</dbReference>
<comment type="function">
    <text evidence="6">Ligates lysine onto the cytidine present at position 34 of the AUA codon-specific tRNA(Ile) that contains the anticodon CAU, in an ATP-dependent manner. Cytidine is converted to lysidine, thus changing the amino acid specificity of the tRNA from methionine to isoleucine.</text>
</comment>
<reference evidence="8 9" key="1">
    <citation type="journal article" date="2013" name="ISME J.">
        <title>By their genes ye shall know them: genomic signatures of predatory bacteria.</title>
        <authorList>
            <person name="Pasternak Z."/>
            <person name="Pietrokovski S."/>
            <person name="Rotem O."/>
            <person name="Gophna U."/>
            <person name="Lurie-Weinberger M.N."/>
            <person name="Jurkevitch E."/>
        </authorList>
    </citation>
    <scope>NUCLEOTIDE SEQUENCE [LARGE SCALE GENOMIC DNA]</scope>
    <source>
        <strain evidence="8 9">JSS</strain>
    </source>
</reference>
<dbReference type="InterPro" id="IPR011063">
    <property type="entry name" value="TilS/TtcA_N"/>
</dbReference>
<keyword evidence="4 6" id="KW-0067">ATP-binding</keyword>
<comment type="subcellular location">
    <subcellularLocation>
        <location evidence="6">Cytoplasm</location>
    </subcellularLocation>
</comment>
<dbReference type="GO" id="GO:0032267">
    <property type="term" value="F:tRNA(Ile)-lysidine synthase activity"/>
    <property type="evidence" value="ECO:0007669"/>
    <property type="project" value="UniProtKB-EC"/>
</dbReference>
<dbReference type="NCBIfam" id="TIGR02432">
    <property type="entry name" value="lysidine_TilS_N"/>
    <property type="match status" value="1"/>
</dbReference>
<comment type="similarity">
    <text evidence="6">Belongs to the tRNA(Ile)-lysidine synthase family.</text>
</comment>
<evidence type="ECO:0000256" key="4">
    <source>
        <dbReference type="ARBA" id="ARBA00022840"/>
    </source>
</evidence>
<dbReference type="PANTHER" id="PTHR43033">
    <property type="entry name" value="TRNA(ILE)-LYSIDINE SYNTHASE-RELATED"/>
    <property type="match status" value="1"/>
</dbReference>
<evidence type="ECO:0000256" key="5">
    <source>
        <dbReference type="ARBA" id="ARBA00048539"/>
    </source>
</evidence>
<dbReference type="GO" id="GO:0005737">
    <property type="term" value="C:cytoplasm"/>
    <property type="evidence" value="ECO:0007669"/>
    <property type="project" value="UniProtKB-SubCell"/>
</dbReference>
<feature type="binding site" evidence="6">
    <location>
        <begin position="33"/>
        <end position="38"/>
    </location>
    <ligand>
        <name>ATP</name>
        <dbReference type="ChEBI" id="CHEBI:30616"/>
    </ligand>
</feature>
<dbReference type="AlphaFoldDB" id="M4VAU3"/>
<comment type="domain">
    <text evidence="6">The N-terminal region contains the highly conserved SGGXDS motif, predicted to be a P-loop motif involved in ATP binding.</text>
</comment>
<evidence type="ECO:0000256" key="2">
    <source>
        <dbReference type="ARBA" id="ARBA00022694"/>
    </source>
</evidence>
<keyword evidence="6" id="KW-0963">Cytoplasm</keyword>
<evidence type="ECO:0000256" key="6">
    <source>
        <dbReference type="HAMAP-Rule" id="MF_01161"/>
    </source>
</evidence>
<gene>
    <name evidence="6" type="primary">tilS</name>
    <name evidence="8" type="ORF">A11Q_1374</name>
</gene>
<dbReference type="InterPro" id="IPR012094">
    <property type="entry name" value="tRNA_Ile_lys_synt"/>
</dbReference>
<dbReference type="Proteomes" id="UP000012040">
    <property type="component" value="Chromosome"/>
</dbReference>
<dbReference type="SUPFAM" id="SSF52402">
    <property type="entry name" value="Adenine nucleotide alpha hydrolases-like"/>
    <property type="match status" value="1"/>
</dbReference>
<evidence type="ECO:0000256" key="3">
    <source>
        <dbReference type="ARBA" id="ARBA00022741"/>
    </source>
</evidence>
<dbReference type="EMBL" id="CP003537">
    <property type="protein sequence ID" value="AGH95590.1"/>
    <property type="molecule type" value="Genomic_DNA"/>
</dbReference>
<dbReference type="HAMAP" id="MF_01161">
    <property type="entry name" value="tRNA_Ile_lys_synt"/>
    <property type="match status" value="1"/>
</dbReference>
<dbReference type="STRING" id="1184267.A11Q_1374"/>
<dbReference type="Gene3D" id="3.40.50.620">
    <property type="entry name" value="HUPs"/>
    <property type="match status" value="1"/>
</dbReference>
<evidence type="ECO:0000259" key="7">
    <source>
        <dbReference type="Pfam" id="PF01171"/>
    </source>
</evidence>
<proteinExistence type="inferred from homology"/>
<dbReference type="eggNOG" id="COG0037">
    <property type="taxonomic scope" value="Bacteria"/>
</dbReference>
<dbReference type="CDD" id="cd01992">
    <property type="entry name" value="TilS_N"/>
    <property type="match status" value="1"/>
</dbReference>
<keyword evidence="1 6" id="KW-0436">Ligase</keyword>
<evidence type="ECO:0000313" key="8">
    <source>
        <dbReference type="EMBL" id="AGH95590.1"/>
    </source>
</evidence>
<keyword evidence="9" id="KW-1185">Reference proteome</keyword>
<accession>M4VAU3</accession>
<dbReference type="Pfam" id="PF01171">
    <property type="entry name" value="ATP_bind_3"/>
    <property type="match status" value="1"/>
</dbReference>
<feature type="domain" description="tRNA(Ile)-lysidine/2-thiocytidine synthase N-terminal" evidence="7">
    <location>
        <begin position="28"/>
        <end position="206"/>
    </location>
</feature>
<sequence>MTSSSWNSFEHKLWGHFKEFGVESSGSYVLAVSGGLDSMALLSVFSRLLPQAKVKVAYYHHGPSEVESQNQYRQQALEHVRQKVDELSLSGYEFVTEGSQQALVSEQEMRDARWAFLNRLAQEGDGAVIVTGHHWGDHFETVLLKMIRGTSLEGVSAFKMWQKGIFRPLLNCTKDELMSYVRDRGFLWVEDPSNQDEDYLRNWLRENWLKSLEAKVTGGPDNLARSLFKIISSAESRGGLELVFAKESKESAEGLSREWYLGLTKAEQLTAIALFLKKHQIYQFTSGQLEEIRKRLDKNQKDFTFELLRRKWVINASQIMLQ</sequence>
<dbReference type="HOGENOM" id="CLU_018869_3_0_7"/>
<evidence type="ECO:0000313" key="9">
    <source>
        <dbReference type="Proteomes" id="UP000012040"/>
    </source>
</evidence>
<protein>
    <recommendedName>
        <fullName evidence="6">tRNA(Ile)-lysidine synthase</fullName>
        <ecNumber evidence="6">6.3.4.19</ecNumber>
    </recommendedName>
    <alternativeName>
        <fullName evidence="6">tRNA(Ile)-2-lysyl-cytidine synthase</fullName>
    </alternativeName>
    <alternativeName>
        <fullName evidence="6">tRNA(Ile)-lysidine synthetase</fullName>
    </alternativeName>
</protein>
<dbReference type="PATRIC" id="fig|1184267.3.peg.1393"/>